<name>A0A2C5VH72_PSEPU</name>
<sequence length="66" mass="6624">MLVDQLMVMLAVMAPSRASPLPQGYAVDSRLALVGDTADVLDSGLAAGGDLNVGAGLLANAMGQPR</sequence>
<evidence type="ECO:0000313" key="1">
    <source>
        <dbReference type="EMBL" id="PHH43929.1"/>
    </source>
</evidence>
<organism evidence="1 2">
    <name type="scientific">Pseudomonas putida</name>
    <name type="common">Arthrobacter siderocapsulatus</name>
    <dbReference type="NCBI Taxonomy" id="303"/>
    <lineage>
        <taxon>Bacteria</taxon>
        <taxon>Pseudomonadati</taxon>
        <taxon>Pseudomonadota</taxon>
        <taxon>Gammaproteobacteria</taxon>
        <taxon>Pseudomonadales</taxon>
        <taxon>Pseudomonadaceae</taxon>
        <taxon>Pseudomonas</taxon>
    </lineage>
</organism>
<gene>
    <name evidence="1" type="ORF">CRX57_28160</name>
</gene>
<evidence type="ECO:0000313" key="2">
    <source>
        <dbReference type="Proteomes" id="UP000222460"/>
    </source>
</evidence>
<proteinExistence type="predicted"/>
<accession>A0A2C5VH72</accession>
<comment type="caution">
    <text evidence="1">The sequence shown here is derived from an EMBL/GenBank/DDBJ whole genome shotgun (WGS) entry which is preliminary data.</text>
</comment>
<dbReference type="AlphaFoldDB" id="A0A2C5VH72"/>
<protein>
    <submittedName>
        <fullName evidence="1">Uncharacterized protein</fullName>
    </submittedName>
</protein>
<dbReference type="EMBL" id="PDKZ01000002">
    <property type="protein sequence ID" value="PHH43929.1"/>
    <property type="molecule type" value="Genomic_DNA"/>
</dbReference>
<dbReference type="Proteomes" id="UP000222460">
    <property type="component" value="Unassembled WGS sequence"/>
</dbReference>
<reference evidence="2" key="1">
    <citation type="submission" date="2017-10" db="EMBL/GenBank/DDBJ databases">
        <title>FDA dAtabase for Regulatory Grade micrObial Sequences (FDA-ARGOS): Supporting development and validation of Infectious Disease Dx tests.</title>
        <authorList>
            <person name="Goldberg B."/>
            <person name="Campos J."/>
            <person name="Tallon L."/>
            <person name="Sadzewicz L."/>
            <person name="Ott S."/>
            <person name="Zhao X."/>
            <person name="Nagaraj S."/>
            <person name="Vavikolanu K."/>
            <person name="Aluvathingal J."/>
            <person name="Nadendla S."/>
            <person name="Geyer C."/>
            <person name="Sichtig H."/>
        </authorList>
    </citation>
    <scope>NUCLEOTIDE SEQUENCE [LARGE SCALE GENOMIC DNA]</scope>
    <source>
        <strain evidence="2">FDAARGOS_376</strain>
    </source>
</reference>